<dbReference type="RefSeq" id="WP_184593913.1">
    <property type="nucleotide sequence ID" value="NZ_BMUP01000013.1"/>
</dbReference>
<keyword evidence="2" id="KW-1185">Reference proteome</keyword>
<name>A0A7W4ZSL6_9ACTN</name>
<sequence>MPLHASNRRVCRHCDGFCVVAITTGGRHRDGSRVLFRVVCHACQGTGHAAPARIAQAGK</sequence>
<dbReference type="Proteomes" id="UP000572907">
    <property type="component" value="Unassembled WGS sequence"/>
</dbReference>
<reference evidence="1 2" key="1">
    <citation type="submission" date="2020-08" db="EMBL/GenBank/DDBJ databases">
        <title>Genomic Encyclopedia of Type Strains, Phase III (KMG-III): the genomes of soil and plant-associated and newly described type strains.</title>
        <authorList>
            <person name="Whitman W."/>
        </authorList>
    </citation>
    <scope>NUCLEOTIDE SEQUENCE [LARGE SCALE GENOMIC DNA]</scope>
    <source>
        <strain evidence="1 2">CECT 3237</strain>
    </source>
</reference>
<protein>
    <submittedName>
        <fullName evidence="1">RNase P subunit RPR2</fullName>
    </submittedName>
</protein>
<gene>
    <name evidence="1" type="ORF">FHS41_004324</name>
</gene>
<comment type="caution">
    <text evidence="1">The sequence shown here is derived from an EMBL/GenBank/DDBJ whole genome shotgun (WGS) entry which is preliminary data.</text>
</comment>
<accession>A0A7W4ZSL6</accession>
<dbReference type="AlphaFoldDB" id="A0A7W4ZSL6"/>
<dbReference type="EMBL" id="JACHXE010000004">
    <property type="protein sequence ID" value="MBB3077817.1"/>
    <property type="molecule type" value="Genomic_DNA"/>
</dbReference>
<evidence type="ECO:0000313" key="2">
    <source>
        <dbReference type="Proteomes" id="UP000572907"/>
    </source>
</evidence>
<organism evidence="1 2">
    <name type="scientific">Streptomyces violarus</name>
    <dbReference type="NCBI Taxonomy" id="67380"/>
    <lineage>
        <taxon>Bacteria</taxon>
        <taxon>Bacillati</taxon>
        <taxon>Actinomycetota</taxon>
        <taxon>Actinomycetes</taxon>
        <taxon>Kitasatosporales</taxon>
        <taxon>Streptomycetaceae</taxon>
        <taxon>Streptomyces</taxon>
    </lineage>
</organism>
<evidence type="ECO:0000313" key="1">
    <source>
        <dbReference type="EMBL" id="MBB3077817.1"/>
    </source>
</evidence>
<proteinExistence type="predicted"/>